<organism evidence="2">
    <name type="scientific">Treponema denticola OTK</name>
    <dbReference type="NCBI Taxonomy" id="999434"/>
    <lineage>
        <taxon>Bacteria</taxon>
        <taxon>Pseudomonadati</taxon>
        <taxon>Spirochaetota</taxon>
        <taxon>Spirochaetia</taxon>
        <taxon>Spirochaetales</taxon>
        <taxon>Treponemataceae</taxon>
        <taxon>Treponema</taxon>
    </lineage>
</organism>
<dbReference type="PATRIC" id="fig|999434.4.peg.907"/>
<dbReference type="CDD" id="cd04301">
    <property type="entry name" value="NAT_SF"/>
    <property type="match status" value="1"/>
</dbReference>
<protein>
    <recommendedName>
        <fullName evidence="1">N-acetyltransferase domain-containing protein</fullName>
    </recommendedName>
</protein>
<dbReference type="Gene3D" id="3.40.630.30">
    <property type="match status" value="1"/>
</dbReference>
<gene>
    <name evidence="2" type="ORF">HMPREF9723_00869</name>
</gene>
<dbReference type="EMBL" id="AGDY01000004">
    <property type="protein sequence ID" value="EMB23731.1"/>
    <property type="molecule type" value="Genomic_DNA"/>
</dbReference>
<evidence type="ECO:0000259" key="1">
    <source>
        <dbReference type="PROSITE" id="PS51186"/>
    </source>
</evidence>
<dbReference type="PROSITE" id="PS51186">
    <property type="entry name" value="GNAT"/>
    <property type="match status" value="1"/>
</dbReference>
<dbReference type="InterPro" id="IPR000182">
    <property type="entry name" value="GNAT_dom"/>
</dbReference>
<dbReference type="GO" id="GO:0016747">
    <property type="term" value="F:acyltransferase activity, transferring groups other than amino-acyl groups"/>
    <property type="evidence" value="ECO:0007669"/>
    <property type="project" value="InterPro"/>
</dbReference>
<proteinExistence type="predicted"/>
<sequence length="164" mass="18827">MEILIRPTEKKDLPLVKALWADGDVMKFVGFPDGLVQTDEEMARWYDWVLKNSPLSMHYSIFEGEVYCGETWYSIDTVHDNLTSLDIKLFAKARGRGIASKALSFAIEQARLKGAKKVWVNPVPQNEKAIKLYKRLGFSASKVPEHILKKEGEDGYIYMEKELR</sequence>
<dbReference type="Proteomes" id="UP000011701">
    <property type="component" value="Chromosome"/>
</dbReference>
<dbReference type="GeneID" id="2739659"/>
<reference evidence="2" key="1">
    <citation type="submission" date="2012-01" db="EMBL/GenBank/DDBJ databases">
        <title>The Genome Sequence of Treponema denticola OTK.</title>
        <authorList>
            <consortium name="The Broad Institute Genome Sequencing Platform"/>
            <person name="Earl A."/>
            <person name="Ward D."/>
            <person name="Feldgarden M."/>
            <person name="Gevers D."/>
            <person name="Blanton J.M."/>
            <person name="Fenno C.J."/>
            <person name="Baranova O.V."/>
            <person name="Mathney J."/>
            <person name="Dewhirst F.E."/>
            <person name="Izard J."/>
            <person name="Young S.K."/>
            <person name="Zeng Q."/>
            <person name="Gargeya S."/>
            <person name="Fitzgerald M."/>
            <person name="Haas B."/>
            <person name="Abouelleil A."/>
            <person name="Alvarado L."/>
            <person name="Arachchi H.M."/>
            <person name="Berlin A."/>
            <person name="Chapman S.B."/>
            <person name="Gearin G."/>
            <person name="Goldberg J."/>
            <person name="Griggs A."/>
            <person name="Gujja S."/>
            <person name="Hansen M."/>
            <person name="Heiman D."/>
            <person name="Howarth C."/>
            <person name="Larimer J."/>
            <person name="Lui A."/>
            <person name="MacDonald P.J.P."/>
            <person name="McCowen C."/>
            <person name="Montmayeur A."/>
            <person name="Murphy C."/>
            <person name="Neiman D."/>
            <person name="Pearson M."/>
            <person name="Priest M."/>
            <person name="Roberts A."/>
            <person name="Saif S."/>
            <person name="Shea T."/>
            <person name="Sisk P."/>
            <person name="Stolte C."/>
            <person name="Sykes S."/>
            <person name="Wortman J."/>
            <person name="Nusbaum C."/>
            <person name="Birren B."/>
        </authorList>
    </citation>
    <scope>NUCLEOTIDE SEQUENCE [LARGE SCALE GENOMIC DNA]</scope>
    <source>
        <strain evidence="2">OTK</strain>
    </source>
</reference>
<comment type="caution">
    <text evidence="2">The sequence shown here is derived from an EMBL/GenBank/DDBJ whole genome shotgun (WGS) entry which is preliminary data.</text>
</comment>
<dbReference type="AlphaFoldDB" id="A0A0F6MS88"/>
<dbReference type="Pfam" id="PF13302">
    <property type="entry name" value="Acetyltransf_3"/>
    <property type="match status" value="1"/>
</dbReference>
<name>A0A0F6MS88_TREDN</name>
<dbReference type="RefSeq" id="WP_002673963.1">
    <property type="nucleotide sequence ID" value="NZ_CM001797.1"/>
</dbReference>
<feature type="domain" description="N-acetyltransferase" evidence="1">
    <location>
        <begin position="3"/>
        <end position="164"/>
    </location>
</feature>
<dbReference type="HOGENOM" id="CLU_013985_3_2_12"/>
<accession>A0A0F6MS88</accession>
<dbReference type="InterPro" id="IPR016181">
    <property type="entry name" value="Acyl_CoA_acyltransferase"/>
</dbReference>
<evidence type="ECO:0000313" key="2">
    <source>
        <dbReference type="EMBL" id="EMB23731.1"/>
    </source>
</evidence>
<dbReference type="SUPFAM" id="SSF55729">
    <property type="entry name" value="Acyl-CoA N-acyltransferases (Nat)"/>
    <property type="match status" value="1"/>
</dbReference>